<evidence type="ECO:0000256" key="1">
    <source>
        <dbReference type="SAM" id="SignalP"/>
    </source>
</evidence>
<evidence type="ECO:0000313" key="2">
    <source>
        <dbReference type="EMBL" id="RMR53399.1"/>
    </source>
</evidence>
<reference evidence="2 3" key="1">
    <citation type="submission" date="2018-08" db="EMBL/GenBank/DDBJ databases">
        <title>Recombination of ecologically and evolutionarily significant loci maintains genetic cohesion in the Pseudomonas syringae species complex.</title>
        <authorList>
            <person name="Dillon M."/>
            <person name="Thakur S."/>
            <person name="Almeida R.N.D."/>
            <person name="Weir B.S."/>
            <person name="Guttman D.S."/>
        </authorList>
    </citation>
    <scope>NUCLEOTIDE SEQUENCE [LARGE SCALE GENOMIC DNA]</scope>
    <source>
        <strain evidence="2 3">ICMP 6917</strain>
    </source>
</reference>
<dbReference type="OrthoDB" id="7006877at2"/>
<proteinExistence type="predicted"/>
<feature type="chain" id="PRO_5017962796" evidence="1">
    <location>
        <begin position="23"/>
        <end position="153"/>
    </location>
</feature>
<dbReference type="RefSeq" id="WP_025258450.1">
    <property type="nucleotide sequence ID" value="NZ_BLVX01000024.1"/>
</dbReference>
<organism evidence="2 3">
    <name type="scientific">Pseudomonas cichorii</name>
    <dbReference type="NCBI Taxonomy" id="36746"/>
    <lineage>
        <taxon>Bacteria</taxon>
        <taxon>Pseudomonadati</taxon>
        <taxon>Pseudomonadota</taxon>
        <taxon>Gammaproteobacteria</taxon>
        <taxon>Pseudomonadales</taxon>
        <taxon>Pseudomonadaceae</taxon>
        <taxon>Pseudomonas</taxon>
    </lineage>
</organism>
<accession>A0A3M4VQ47</accession>
<sequence length="153" mass="16841">MQYPAVAVSFVLFGLLSSTAHALGTEEVSQQTLQAYGATLDASAGSSQWQQLWKRTRDQGMFSYQSPTHFTIPNNLIPDMVRRTLSGSQSVKPMNTTQAMYRFDFGRPVGVERNQPVNAICLTVDWRTLPADTAIDDVSRMSSVSLLVAHPCA</sequence>
<comment type="caution">
    <text evidence="2">The sequence shown here is derived from an EMBL/GenBank/DDBJ whole genome shotgun (WGS) entry which is preliminary data.</text>
</comment>
<protein>
    <submittedName>
        <fullName evidence="2">Uncharacterized protein</fullName>
    </submittedName>
</protein>
<dbReference type="EMBL" id="RBRY01000134">
    <property type="protein sequence ID" value="RMR53399.1"/>
    <property type="molecule type" value="Genomic_DNA"/>
</dbReference>
<dbReference type="GeneID" id="45540831"/>
<gene>
    <name evidence="2" type="ORF">ALP84_00397</name>
</gene>
<feature type="signal peptide" evidence="1">
    <location>
        <begin position="1"/>
        <end position="22"/>
    </location>
</feature>
<dbReference type="Proteomes" id="UP000278332">
    <property type="component" value="Unassembled WGS sequence"/>
</dbReference>
<keyword evidence="1" id="KW-0732">Signal</keyword>
<dbReference type="AlphaFoldDB" id="A0A3M4VQ47"/>
<name>A0A3M4VQ47_PSECI</name>
<evidence type="ECO:0000313" key="3">
    <source>
        <dbReference type="Proteomes" id="UP000278332"/>
    </source>
</evidence>